<dbReference type="RefSeq" id="WP_015881863.1">
    <property type="nucleotide sequence ID" value="NC_012669.1"/>
</dbReference>
<dbReference type="Gene3D" id="3.20.20.210">
    <property type="match status" value="1"/>
</dbReference>
<keyword evidence="2" id="KW-1185">Reference proteome</keyword>
<protein>
    <recommendedName>
        <fullName evidence="3">Methionine synthase</fullName>
    </recommendedName>
</protein>
<proteinExistence type="predicted"/>
<dbReference type="KEGG" id="bcv:Bcav_1364"/>
<dbReference type="Proteomes" id="UP000007962">
    <property type="component" value="Chromosome"/>
</dbReference>
<dbReference type="HOGENOM" id="CLU_065357_0_0_11"/>
<dbReference type="EMBL" id="CP001618">
    <property type="protein sequence ID" value="ACQ79623.1"/>
    <property type="molecule type" value="Genomic_DNA"/>
</dbReference>
<dbReference type="SUPFAM" id="SSF51726">
    <property type="entry name" value="UROD/MetE-like"/>
    <property type="match status" value="1"/>
</dbReference>
<evidence type="ECO:0000313" key="2">
    <source>
        <dbReference type="Proteomes" id="UP000007962"/>
    </source>
</evidence>
<reference evidence="1 2" key="1">
    <citation type="journal article" date="2009" name="Stand. Genomic Sci.">
        <title>Complete genome sequence of Beutenbergia cavernae type strain (HKI 0122).</title>
        <authorList>
            <person name="Land M."/>
            <person name="Pukall R."/>
            <person name="Abt B."/>
            <person name="Goker M."/>
            <person name="Rohde M."/>
            <person name="Glavina Del Rio T."/>
            <person name="Tice H."/>
            <person name="Copeland A."/>
            <person name="Cheng J.F."/>
            <person name="Lucas S."/>
            <person name="Chen F."/>
            <person name="Nolan M."/>
            <person name="Bruce D."/>
            <person name="Goodwin L."/>
            <person name="Pitluck S."/>
            <person name="Ivanova N."/>
            <person name="Mavromatis K."/>
            <person name="Ovchinnikova G."/>
            <person name="Pati A."/>
            <person name="Chen A."/>
            <person name="Palaniappan K."/>
            <person name="Hauser L."/>
            <person name="Chang Y.J."/>
            <person name="Jefferies C.C."/>
            <person name="Saunders E."/>
            <person name="Brettin T."/>
            <person name="Detter J.C."/>
            <person name="Han C."/>
            <person name="Chain P."/>
            <person name="Bristow J."/>
            <person name="Eisen J.A."/>
            <person name="Markowitz V."/>
            <person name="Hugenholtz P."/>
            <person name="Kyrpides N.C."/>
            <person name="Klenk H.P."/>
            <person name="Lapidus A."/>
        </authorList>
    </citation>
    <scope>NUCLEOTIDE SEQUENCE [LARGE SCALE GENOMIC DNA]</scope>
    <source>
        <strain evidence="2">ATCC BAA-8 / DSM 12333 / NBRC 16432</strain>
    </source>
</reference>
<dbReference type="InterPro" id="IPR038071">
    <property type="entry name" value="UROD/MetE-like_sf"/>
</dbReference>
<organism evidence="1 2">
    <name type="scientific">Beutenbergia cavernae (strain ATCC BAA-8 / DSM 12333 / CCUG 43141 / JCM 11478 / NBRC 16432 / NCIMB 13614 / HKI 0122)</name>
    <dbReference type="NCBI Taxonomy" id="471853"/>
    <lineage>
        <taxon>Bacteria</taxon>
        <taxon>Bacillati</taxon>
        <taxon>Actinomycetota</taxon>
        <taxon>Actinomycetes</taxon>
        <taxon>Micrococcales</taxon>
        <taxon>Beutenbergiaceae</taxon>
        <taxon>Beutenbergia</taxon>
    </lineage>
</organism>
<gene>
    <name evidence="1" type="ordered locus">Bcav_1364</name>
</gene>
<evidence type="ECO:0000313" key="1">
    <source>
        <dbReference type="EMBL" id="ACQ79623.1"/>
    </source>
</evidence>
<dbReference type="OrthoDB" id="5242426at2"/>
<sequence length="357" mass="35728">MTGIGGLGPWPGTEPFPAQQQVLDVLAAAPSGVEGIPHLVTLPGRGPGGEAVGRALALSESMPATLEPHGWRLGLVGDHTLRRARSWLAEDVEALGLAASGYSGPLALPVLGPWTLAASTWLPRGERVVSDAVAVRDVVAALAAGVLDHLAAVSRALSWATILGGEAPAQPPGEPAAAGGAPRFTVVLAEPRLDAVLHGAVSSFSGVSRLASVEPGVVAGAVRTLVEAWADVADVVVVAPGDAETIRTVRSAGVAGLALDVPRLGGAAWDAVGEAIESGLRLWAGVAPARGDGAAPRPDDVAQVLLEPWRRLGLASEGLDAVVLTPRSGLAGASPAAARATLDDVARAAAALGELVA</sequence>
<accession>C5C2D7</accession>
<dbReference type="STRING" id="471853.Bcav_1364"/>
<dbReference type="AlphaFoldDB" id="C5C2D7"/>
<dbReference type="eggNOG" id="COG0620">
    <property type="taxonomic scope" value="Bacteria"/>
</dbReference>
<name>C5C2D7_BEUC1</name>
<evidence type="ECO:0008006" key="3">
    <source>
        <dbReference type="Google" id="ProtNLM"/>
    </source>
</evidence>